<evidence type="ECO:0000313" key="4">
    <source>
        <dbReference type="EMBL" id="OMO65914.1"/>
    </source>
</evidence>
<dbReference type="InterPro" id="IPR002035">
    <property type="entry name" value="VWF_A"/>
</dbReference>
<proteinExistence type="predicted"/>
<dbReference type="PANTHER" id="PTHR10579:SF146">
    <property type="entry name" value="RING-TYPE DOMAIN-CONTAINING PROTEIN"/>
    <property type="match status" value="1"/>
</dbReference>
<dbReference type="Pfam" id="PF17123">
    <property type="entry name" value="zf-RING_11"/>
    <property type="match status" value="1"/>
</dbReference>
<dbReference type="STRING" id="93759.A0A1R3H6F1"/>
<protein>
    <submittedName>
        <fullName evidence="4">Zinc finger, RING-type</fullName>
    </submittedName>
</protein>
<dbReference type="GO" id="GO:0008270">
    <property type="term" value="F:zinc ion binding"/>
    <property type="evidence" value="ECO:0007669"/>
    <property type="project" value="UniProtKB-KW"/>
</dbReference>
<dbReference type="SMART" id="SM00327">
    <property type="entry name" value="VWA"/>
    <property type="match status" value="1"/>
</dbReference>
<dbReference type="AlphaFoldDB" id="A0A1R3H6F1"/>
<comment type="caution">
    <text evidence="4">The sequence shown here is derived from an EMBL/GenBank/DDBJ whole genome shotgun (WGS) entry which is preliminary data.</text>
</comment>
<dbReference type="Gene3D" id="3.30.40.10">
    <property type="entry name" value="Zinc/RING finger domain, C3HC4 (zinc finger)"/>
    <property type="match status" value="1"/>
</dbReference>
<feature type="domain" description="RING-type" evidence="2">
    <location>
        <begin position="6"/>
        <end position="50"/>
    </location>
</feature>
<dbReference type="Proteomes" id="UP000187203">
    <property type="component" value="Unassembled WGS sequence"/>
</dbReference>
<evidence type="ECO:0000313" key="5">
    <source>
        <dbReference type="Proteomes" id="UP000187203"/>
    </source>
</evidence>
<dbReference type="Gene3D" id="3.40.50.410">
    <property type="entry name" value="von Willebrand factor, type A domain"/>
    <property type="match status" value="1"/>
</dbReference>
<dbReference type="PANTHER" id="PTHR10579">
    <property type="entry name" value="CALCIUM-ACTIVATED CHLORIDE CHANNEL REGULATOR"/>
    <property type="match status" value="1"/>
</dbReference>
<keyword evidence="1" id="KW-0862">Zinc</keyword>
<name>A0A1R3H6F1_9ROSI</name>
<dbReference type="InterPro" id="IPR036465">
    <property type="entry name" value="vWFA_dom_sf"/>
</dbReference>
<dbReference type="SMART" id="SM00184">
    <property type="entry name" value="RING"/>
    <property type="match status" value="1"/>
</dbReference>
<evidence type="ECO:0000259" key="3">
    <source>
        <dbReference type="PROSITE" id="PS50234"/>
    </source>
</evidence>
<accession>A0A1R3H6F1</accession>
<dbReference type="PROSITE" id="PS50234">
    <property type="entry name" value="VWFA"/>
    <property type="match status" value="1"/>
</dbReference>
<dbReference type="PROSITE" id="PS50089">
    <property type="entry name" value="ZF_RING_2"/>
    <property type="match status" value="1"/>
</dbReference>
<keyword evidence="5" id="KW-1185">Reference proteome</keyword>
<dbReference type="InterPro" id="IPR013083">
    <property type="entry name" value="Znf_RING/FYVE/PHD"/>
</dbReference>
<dbReference type="InterPro" id="IPR032838">
    <property type="entry name" value="Vwaint_dom"/>
</dbReference>
<dbReference type="OrthoDB" id="687730at2759"/>
<dbReference type="Pfam" id="PF00092">
    <property type="entry name" value="VWA"/>
    <property type="match status" value="1"/>
</dbReference>
<dbReference type="InterPro" id="IPR051266">
    <property type="entry name" value="CLCR"/>
</dbReference>
<dbReference type="SUPFAM" id="SSF57850">
    <property type="entry name" value="RING/U-box"/>
    <property type="match status" value="1"/>
</dbReference>
<dbReference type="InterPro" id="IPR001841">
    <property type="entry name" value="Znf_RING"/>
</dbReference>
<reference evidence="5" key="1">
    <citation type="submission" date="2013-09" db="EMBL/GenBank/DDBJ databases">
        <title>Corchorus olitorius genome sequencing.</title>
        <authorList>
            <person name="Alam M."/>
            <person name="Haque M.S."/>
            <person name="Islam M.S."/>
            <person name="Emdad E.M."/>
            <person name="Islam M.M."/>
            <person name="Ahmed B."/>
            <person name="Halim A."/>
            <person name="Hossen Q.M.M."/>
            <person name="Hossain M.Z."/>
            <person name="Ahmed R."/>
            <person name="Khan M.M."/>
            <person name="Islam R."/>
            <person name="Rashid M.M."/>
            <person name="Khan S.A."/>
            <person name="Rahman M.S."/>
            <person name="Alam M."/>
            <person name="Yahiya A.S."/>
            <person name="Khan M.S."/>
            <person name="Azam M.S."/>
            <person name="Haque T."/>
            <person name="Lashkar M.Z.H."/>
            <person name="Akhand A.I."/>
            <person name="Morshed G."/>
            <person name="Roy S."/>
            <person name="Uddin K.S."/>
            <person name="Rabeya T."/>
            <person name="Hossain A.S."/>
            <person name="Chowdhury A."/>
            <person name="Snigdha A.R."/>
            <person name="Mortoza M.S."/>
            <person name="Matin S.A."/>
            <person name="Hoque S.M.E."/>
            <person name="Islam M.K."/>
            <person name="Roy D.K."/>
            <person name="Haider R."/>
            <person name="Moosa M.M."/>
            <person name="Elias S.M."/>
            <person name="Hasan A.M."/>
            <person name="Jahan S."/>
            <person name="Shafiuddin M."/>
            <person name="Mahmood N."/>
            <person name="Shommy N.S."/>
        </authorList>
    </citation>
    <scope>NUCLEOTIDE SEQUENCE [LARGE SCALE GENOMIC DNA]</scope>
    <source>
        <strain evidence="5">cv. O-4</strain>
    </source>
</reference>
<feature type="domain" description="VWFA" evidence="3">
    <location>
        <begin position="179"/>
        <end position="382"/>
    </location>
</feature>
<sequence>MCMKICAICLGSLKKGEGQAIFTAECSHPFHFNCIATNVQHGNRICPICRCEWKDIPFQAPNGAAADTTRRNNTLGRARVSPYNVSLQDSFISGLPLHLLQPPPPPQSEPDLFSDDEPLPAIQADPAASTRAQPITIKALPEFPAVLASEAASKFAVLVGIRAPPFHVDLQQLDRAPIDLVAVLDVSGSMSSKLRLLKRAVCFIIQNLGPSDRLSIVTFSASAQRILPLRRMSSSGHDDAIRAVNGLTSSGGTNIVEGLKKGVRVLEERHQHNPIASIILLSDGHDTLNGDVHGLYRSIQNHSTVNPRQNLQYLYLLPASICPRNDAVPRDESRQLAIPVHTFGFGFEHDSNAMHAISDISGGTYSFIESIDMLQDAFARCIGGLLSVVAQDVQLKMQLISPQVQIVSISSGRYKSEIMSEGQTAIIEVGSLYADEEKEFLVYLSIPASTHSESEGENNMSLLDVMCSYKASTTEIIQSRCDHAVEIRRAEVLSPTDSMVCLEVDRQRNRLSAAEAIANAQRMAEGGDLVHAQAVLSEQRIALLSSASGLAGDALCNWLEEELNETRLRMANMDLYEHIGRAYVLAGLSSHSWQRATTRGQGNQPSTSSSISYETPSMVNMVSKSQILNLGSSSQNPPQRLNKSCSLIQRNKLRLGFGRKDRILLGFGRKDRHLRSKWLTPEVRAEVRAEWSIALLVERKLLRNLLWSGRAMAVAKEEEFEKRLQKVEEMKRNL</sequence>
<keyword evidence="1" id="KW-0863">Zinc-finger</keyword>
<gene>
    <name evidence="4" type="ORF">COLO4_30924</name>
</gene>
<evidence type="ECO:0000259" key="2">
    <source>
        <dbReference type="PROSITE" id="PS50089"/>
    </source>
</evidence>
<evidence type="ECO:0000256" key="1">
    <source>
        <dbReference type="PROSITE-ProRule" id="PRU00175"/>
    </source>
</evidence>
<dbReference type="SUPFAM" id="SSF53300">
    <property type="entry name" value="vWA-like"/>
    <property type="match status" value="1"/>
</dbReference>
<dbReference type="EMBL" id="AWUE01020797">
    <property type="protein sequence ID" value="OMO65914.1"/>
    <property type="molecule type" value="Genomic_DNA"/>
</dbReference>
<organism evidence="4 5">
    <name type="scientific">Corchorus olitorius</name>
    <dbReference type="NCBI Taxonomy" id="93759"/>
    <lineage>
        <taxon>Eukaryota</taxon>
        <taxon>Viridiplantae</taxon>
        <taxon>Streptophyta</taxon>
        <taxon>Embryophyta</taxon>
        <taxon>Tracheophyta</taxon>
        <taxon>Spermatophyta</taxon>
        <taxon>Magnoliopsida</taxon>
        <taxon>eudicotyledons</taxon>
        <taxon>Gunneridae</taxon>
        <taxon>Pentapetalae</taxon>
        <taxon>rosids</taxon>
        <taxon>malvids</taxon>
        <taxon>Malvales</taxon>
        <taxon>Malvaceae</taxon>
        <taxon>Grewioideae</taxon>
        <taxon>Apeibeae</taxon>
        <taxon>Corchorus</taxon>
    </lineage>
</organism>
<keyword evidence="1" id="KW-0479">Metal-binding</keyword>
<dbReference type="Pfam" id="PF14624">
    <property type="entry name" value="Vwaint"/>
    <property type="match status" value="1"/>
</dbReference>